<dbReference type="GO" id="GO:0003677">
    <property type="term" value="F:DNA binding"/>
    <property type="evidence" value="ECO:0007669"/>
    <property type="project" value="UniProtKB-UniRule"/>
</dbReference>
<dbReference type="Pfam" id="PF04983">
    <property type="entry name" value="RNA_pol_Rpb1_3"/>
    <property type="match status" value="1"/>
</dbReference>
<dbReference type="InterPro" id="IPR007081">
    <property type="entry name" value="RNA_pol_Rpb1_5"/>
</dbReference>
<evidence type="ECO:0000256" key="13">
    <source>
        <dbReference type="HAMAP-Rule" id="MF_00863"/>
    </source>
</evidence>
<dbReference type="Gene3D" id="6.10.250.2940">
    <property type="match status" value="1"/>
</dbReference>
<dbReference type="Pfam" id="PF04997">
    <property type="entry name" value="RNA_pol_Rpb1_1"/>
    <property type="match status" value="1"/>
</dbReference>
<gene>
    <name evidence="13" type="primary">rpo1N</name>
    <name evidence="13" type="synonym">rpoA1</name>
    <name evidence="17" type="ORF">SAMN02910315_01386</name>
</gene>
<dbReference type="Gene3D" id="3.30.1490.180">
    <property type="entry name" value="RNA polymerase ii"/>
    <property type="match status" value="1"/>
</dbReference>
<name>A0A1G5WII5_9EURY</name>
<dbReference type="GO" id="GO:0003899">
    <property type="term" value="F:DNA-directed RNA polymerase activity"/>
    <property type="evidence" value="ECO:0007669"/>
    <property type="project" value="UniProtKB-UniRule"/>
</dbReference>
<dbReference type="NCBIfam" id="NF006336">
    <property type="entry name" value="PRK08566.1"/>
    <property type="match status" value="1"/>
</dbReference>
<evidence type="ECO:0000313" key="17">
    <source>
        <dbReference type="EMBL" id="SDA57075.1"/>
    </source>
</evidence>
<comment type="subunit">
    <text evidence="13">Part of the RNA polymerase complex.</text>
</comment>
<dbReference type="CDD" id="cd02582">
    <property type="entry name" value="RNAP_archeal_A"/>
    <property type="match status" value="1"/>
</dbReference>
<feature type="domain" description="RNA polymerase N-terminal" evidence="16">
    <location>
        <begin position="216"/>
        <end position="520"/>
    </location>
</feature>
<dbReference type="InterPro" id="IPR000722">
    <property type="entry name" value="RNA_pol_asu"/>
</dbReference>
<feature type="binding site" evidence="13">
    <location>
        <position position="73"/>
    </location>
    <ligand>
        <name>Zn(2+)</name>
        <dbReference type="ChEBI" id="CHEBI:29105"/>
        <label>1</label>
    </ligand>
</feature>
<dbReference type="GO" id="GO:0000287">
    <property type="term" value="F:magnesium ion binding"/>
    <property type="evidence" value="ECO:0007669"/>
    <property type="project" value="UniProtKB-UniRule"/>
</dbReference>
<keyword evidence="10 13" id="KW-0804">Transcription</keyword>
<keyword evidence="18" id="KW-1185">Reference proteome</keyword>
<dbReference type="GO" id="GO:0005737">
    <property type="term" value="C:cytoplasm"/>
    <property type="evidence" value="ECO:0007669"/>
    <property type="project" value="UniProtKB-SubCell"/>
</dbReference>
<keyword evidence="4 13" id="KW-0808">Transferase</keyword>
<feature type="coiled-coil region" evidence="15">
    <location>
        <begin position="1020"/>
        <end position="1069"/>
    </location>
</feature>
<evidence type="ECO:0000259" key="16">
    <source>
        <dbReference type="SMART" id="SM00663"/>
    </source>
</evidence>
<comment type="catalytic activity">
    <reaction evidence="11 13 14">
        <text>RNA(n) + a ribonucleoside 5'-triphosphate = RNA(n+1) + diphosphate</text>
        <dbReference type="Rhea" id="RHEA:21248"/>
        <dbReference type="Rhea" id="RHEA-COMP:14527"/>
        <dbReference type="Rhea" id="RHEA-COMP:17342"/>
        <dbReference type="ChEBI" id="CHEBI:33019"/>
        <dbReference type="ChEBI" id="CHEBI:61557"/>
        <dbReference type="ChEBI" id="CHEBI:140395"/>
        <dbReference type="EC" id="2.7.7.6"/>
    </reaction>
</comment>
<dbReference type="PANTHER" id="PTHR19376">
    <property type="entry name" value="DNA-DIRECTED RNA POLYMERASE"/>
    <property type="match status" value="1"/>
</dbReference>
<dbReference type="InterPro" id="IPR007066">
    <property type="entry name" value="RNA_pol_Rpb1_3"/>
</dbReference>
<dbReference type="OrthoDB" id="371812at2157"/>
<comment type="similarity">
    <text evidence="1 13 14">Belongs to the RNA polymerase beta' chain family.</text>
</comment>
<reference evidence="17 18" key="1">
    <citation type="submission" date="2016-10" db="EMBL/GenBank/DDBJ databases">
        <authorList>
            <person name="Varghese N."/>
            <person name="Submissions S."/>
        </authorList>
    </citation>
    <scope>NUCLEOTIDE SEQUENCE [LARGE SCALE GENOMIC DNA]</scope>
    <source>
        <strain evidence="17 18">DSM 16643</strain>
    </source>
</reference>
<dbReference type="Pfam" id="PF05000">
    <property type="entry name" value="RNA_pol_Rpb1_4"/>
    <property type="match status" value="1"/>
</dbReference>
<dbReference type="Gene3D" id="2.40.40.20">
    <property type="match status" value="1"/>
</dbReference>
<dbReference type="InterPro" id="IPR007083">
    <property type="entry name" value="RNA_pol_Rpb1_4"/>
</dbReference>
<dbReference type="Gene3D" id="1.10.132.30">
    <property type="match status" value="1"/>
</dbReference>
<evidence type="ECO:0000313" key="18">
    <source>
        <dbReference type="Proteomes" id="UP000323439"/>
    </source>
</evidence>
<dbReference type="InterPro" id="IPR044893">
    <property type="entry name" value="RNA_pol_Rpb1_clamp_domain"/>
</dbReference>
<proteinExistence type="inferred from homology"/>
<feature type="coiled-coil region" evidence="15">
    <location>
        <begin position="1140"/>
        <end position="1167"/>
    </location>
</feature>
<dbReference type="InterPro" id="IPR007080">
    <property type="entry name" value="RNA_pol_Rpb1_1"/>
</dbReference>
<keyword evidence="7 13" id="KW-0862">Zinc</keyword>
<organism evidence="17 18">
    <name type="scientific">Methanobrevibacter millerae</name>
    <dbReference type="NCBI Taxonomy" id="230361"/>
    <lineage>
        <taxon>Archaea</taxon>
        <taxon>Methanobacteriati</taxon>
        <taxon>Methanobacteriota</taxon>
        <taxon>Methanomada group</taxon>
        <taxon>Methanobacteria</taxon>
        <taxon>Methanobacteriales</taxon>
        <taxon>Methanobacteriaceae</taxon>
        <taxon>Methanobrevibacter</taxon>
    </lineage>
</organism>
<dbReference type="InterPro" id="IPR045867">
    <property type="entry name" value="DNA-dir_RpoC_beta_prime"/>
</dbReference>
<evidence type="ECO:0000256" key="4">
    <source>
        <dbReference type="ARBA" id="ARBA00022679"/>
    </source>
</evidence>
<dbReference type="HAMAP" id="MF_00863">
    <property type="entry name" value="RNApol_arch_Rpo1N"/>
    <property type="match status" value="1"/>
</dbReference>
<dbReference type="Gene3D" id="4.10.860.120">
    <property type="entry name" value="RNA polymerase II, clamp domain"/>
    <property type="match status" value="2"/>
</dbReference>
<dbReference type="SMART" id="SM00663">
    <property type="entry name" value="RPOLA_N"/>
    <property type="match status" value="1"/>
</dbReference>
<keyword evidence="3 13" id="KW-0963">Cytoplasm</keyword>
<dbReference type="Pfam" id="PF04998">
    <property type="entry name" value="RNA_pol_Rpb1_5"/>
    <property type="match status" value="1"/>
</dbReference>
<evidence type="ECO:0000256" key="5">
    <source>
        <dbReference type="ARBA" id="ARBA00022695"/>
    </source>
</evidence>
<feature type="binding site" evidence="13">
    <location>
        <position position="63"/>
    </location>
    <ligand>
        <name>Zn(2+)</name>
        <dbReference type="ChEBI" id="CHEBI:29105"/>
        <label>1</label>
    </ligand>
</feature>
<protein>
    <recommendedName>
        <fullName evidence="13">DNA-directed RNA polymerase subunit Rpo1N</fullName>
        <ecNumber evidence="13">2.7.7.6</ecNumber>
    </recommendedName>
    <alternativeName>
        <fullName evidence="13">DNA-directed RNA polymerase subunit A'</fullName>
    </alternativeName>
</protein>
<dbReference type="Gene3D" id="1.10.274.100">
    <property type="entry name" value="RNA polymerase Rpb1, domain 3"/>
    <property type="match status" value="1"/>
</dbReference>
<dbReference type="PANTHER" id="PTHR19376:SF32">
    <property type="entry name" value="DNA-DIRECTED RNA POLYMERASE III SUBUNIT RPC1"/>
    <property type="match status" value="1"/>
</dbReference>
<feature type="binding site" evidence="13">
    <location>
        <position position="164"/>
    </location>
    <ligand>
        <name>Zn(2+)</name>
        <dbReference type="ChEBI" id="CHEBI:29105"/>
        <label>2</label>
    </ligand>
</feature>
<dbReference type="InterPro" id="IPR012758">
    <property type="entry name" value="RPO1N"/>
</dbReference>
<dbReference type="GO" id="GO:0008270">
    <property type="term" value="F:zinc ion binding"/>
    <property type="evidence" value="ECO:0007669"/>
    <property type="project" value="UniProtKB-UniRule"/>
</dbReference>
<comment type="subcellular location">
    <subcellularLocation>
        <location evidence="13">Cytoplasm</location>
    </subcellularLocation>
</comment>
<feature type="binding site" evidence="13">
    <location>
        <position position="468"/>
    </location>
    <ligand>
        <name>Mg(2+)</name>
        <dbReference type="ChEBI" id="CHEBI:18420"/>
    </ligand>
</feature>
<keyword evidence="5 13" id="KW-0548">Nucleotidyltransferase</keyword>
<feature type="binding site" evidence="13">
    <location>
        <position position="103"/>
    </location>
    <ligand>
        <name>Zn(2+)</name>
        <dbReference type="ChEBI" id="CHEBI:29105"/>
        <label>2</label>
    </ligand>
</feature>
<evidence type="ECO:0000256" key="11">
    <source>
        <dbReference type="ARBA" id="ARBA00048552"/>
    </source>
</evidence>
<evidence type="ECO:0000256" key="12">
    <source>
        <dbReference type="ARBA" id="ARBA00053389"/>
    </source>
</evidence>
<keyword evidence="8 13" id="KW-0460">Magnesium</keyword>
<comment type="function">
    <text evidence="12 13">DNA-dependent RNA polymerase (RNAP) catalyzes the transcription of DNA into RNA using the four ribonucleoside triphosphates as substrates. Forms the clamp head domain.</text>
</comment>
<evidence type="ECO:0000256" key="8">
    <source>
        <dbReference type="ARBA" id="ARBA00022842"/>
    </source>
</evidence>
<feature type="binding site" evidence="13">
    <location>
        <position position="466"/>
    </location>
    <ligand>
        <name>Mg(2+)</name>
        <dbReference type="ChEBI" id="CHEBI:18420"/>
    </ligand>
</feature>
<accession>A0A1G5WII5</accession>
<evidence type="ECO:0000256" key="3">
    <source>
        <dbReference type="ARBA" id="ARBA00022490"/>
    </source>
</evidence>
<comment type="cofactor">
    <cofactor evidence="13">
        <name>Mg(2+)</name>
        <dbReference type="ChEBI" id="CHEBI:18420"/>
    </cofactor>
</comment>
<comment type="function">
    <text evidence="14">DNA-dependent RNA polymerase catalyzes the transcription of DNA into RNA using the four ribonucleoside triphosphates as substrates.</text>
</comment>
<dbReference type="InterPro" id="IPR038120">
    <property type="entry name" value="Rpb1_funnel_sf"/>
</dbReference>
<feature type="binding site" evidence="13">
    <location>
        <position position="100"/>
    </location>
    <ligand>
        <name>Zn(2+)</name>
        <dbReference type="ChEBI" id="CHEBI:29105"/>
        <label>2</label>
    </ligand>
</feature>
<comment type="cofactor">
    <cofactor evidence="13">
        <name>Zn(2+)</name>
        <dbReference type="ChEBI" id="CHEBI:29105"/>
    </cofactor>
    <text evidence="13">Binds at least 2 Zn(2+) per subunit.</text>
</comment>
<dbReference type="Gene3D" id="6.20.50.80">
    <property type="match status" value="1"/>
</dbReference>
<dbReference type="FunFam" id="2.40.40.20:FF:000019">
    <property type="entry name" value="DNA-directed RNA polymerase II subunit RPB1"/>
    <property type="match status" value="1"/>
</dbReference>
<keyword evidence="9 13" id="KW-0238">DNA-binding</keyword>
<dbReference type="SUPFAM" id="SSF64484">
    <property type="entry name" value="beta and beta-prime subunits of DNA dependent RNA-polymerase"/>
    <property type="match status" value="1"/>
</dbReference>
<evidence type="ECO:0000256" key="10">
    <source>
        <dbReference type="ARBA" id="ARBA00023163"/>
    </source>
</evidence>
<evidence type="ECO:0000256" key="6">
    <source>
        <dbReference type="ARBA" id="ARBA00022723"/>
    </source>
</evidence>
<dbReference type="GO" id="GO:0000428">
    <property type="term" value="C:DNA-directed RNA polymerase complex"/>
    <property type="evidence" value="ECO:0007669"/>
    <property type="project" value="UniProtKB-KW"/>
</dbReference>
<feature type="binding site" evidence="13">
    <location>
        <position position="60"/>
    </location>
    <ligand>
        <name>Zn(2+)</name>
        <dbReference type="ChEBI" id="CHEBI:29105"/>
        <label>1</label>
    </ligand>
</feature>
<dbReference type="GO" id="GO:0006351">
    <property type="term" value="P:DNA-templated transcription"/>
    <property type="evidence" value="ECO:0007669"/>
    <property type="project" value="UniProtKB-UniRule"/>
</dbReference>
<sequence>MKEFIKKIERINFGLMSPEDIRSMSVVRVETPDTYDSDGYPIENGLMDPRLGVLDPSLKCHTCGVRGGDCQGHFGSIELARPVLHVGFGDIIHKILRSTCNECGRVLLNPEEIFYYHEKIEEALENKKNISKILNDVYTKSKRDMKEKPAEDEEIDEKYCCPHCGTPQLPVTLDKPTSIFQDDYKLTASEIRERLERITDDDMYILGINPEVARPEWLVLTVLPVPPVTVRPSITLDTGERSEDDLTHKLVDILRINQRLVENMEAGAPQLIVEDLWDLLQYHVTTYFDNEASGVPPSKHRSGRPLKTLTQRLKGKEGRFRSNLSGKRVNFSARTVITPDPNISINEVGVPEMIAKEVTVPAYVNDWNITELKKCVENGPDVHPGANYMITESGNRRRINKETKEYILENLKPGDILERHLRDGDMVLFNRQPSLHRMSMMAHEVRVLPYKTFRLNSCVCPAYNADFDGDEMNMHVFQTDESRAEAKSLMRVQEHILSPRFGGPIIGAIHDHISGAYLLTRKSMKFTEEQALQIIRKSHLAIPENDGEKWLLKAESHETPEVESEIAKKTKNVRGTKDDKVTYLNTLDLTEDEKAKRLKANKWNDEEKEIIKSIAHDRIASEIRQKYEDQSAVDNTESIIEKANGEEWTGKELFSLLLPNQMNLTYKAEICTKCGQCDKILRETPKDEVDYDTLCPIDAYVVIENGILKHGVIDEKAYGSMSGQILDKIVKEYGPGRAKEFLDRSTDLAICGIMQTGITTSLNDFELPDEVQLEINQHLKDSEEKVDKLIKKYKMGYLKAIQGRSLEETLKMRIMQILGEARDKSGEIAEDFLTMEHNQSVVMARTGARASMLNLTQITSCVGQQAVRGGRIHRGYIERTLPHFKRNELGAKAKGFVHSSYKSGLDPIEFFFHAIGGREGLVDTAIRTAQSGYMQRRLVNALQDLQVKRSGLVIDNYGNVVQRIFGEDGVDPAKSDFGRAANFDKLIDEIRLSEKEEGYNFKDISKPKVINKPTVNQEDINKLNEYIELLKNEMSNLKESEIKSFLNEHSEFKNQLETLYLKYNNLLKEMNSTIIQIIRTKKRLNNGSFILFKMERFDNVNDYPEKVEDLLLEIDIKINEIKKSDDYLFIINKTQLLIDKQKLISDIERFIAELNDLKNESNKINVSKSILSDIDKLIHKSNVLIEDLNKEINSYNEFNTVLKNGENSLNNLKSEYISINDKIEQRKNNVMLIEYQILFDEDIITKKEFNELKKELKNN</sequence>
<keyword evidence="15" id="KW-0175">Coiled coil</keyword>
<dbReference type="InterPro" id="IPR042102">
    <property type="entry name" value="RNA_pol_Rpb1_3_sf"/>
</dbReference>
<dbReference type="AlphaFoldDB" id="A0A1G5WII5"/>
<dbReference type="Proteomes" id="UP000323439">
    <property type="component" value="Unassembled WGS sequence"/>
</dbReference>
<evidence type="ECO:0000256" key="14">
    <source>
        <dbReference type="RuleBase" id="RU004279"/>
    </source>
</evidence>
<evidence type="ECO:0000256" key="9">
    <source>
        <dbReference type="ARBA" id="ARBA00023125"/>
    </source>
</evidence>
<keyword evidence="2 13" id="KW-0240">DNA-directed RNA polymerase</keyword>
<dbReference type="EC" id="2.7.7.6" evidence="13"/>
<evidence type="ECO:0000256" key="2">
    <source>
        <dbReference type="ARBA" id="ARBA00022478"/>
    </source>
</evidence>
<feature type="coiled-coil region" evidence="15">
    <location>
        <begin position="1195"/>
        <end position="1229"/>
    </location>
</feature>
<evidence type="ECO:0000256" key="15">
    <source>
        <dbReference type="SAM" id="Coils"/>
    </source>
</evidence>
<evidence type="ECO:0000256" key="1">
    <source>
        <dbReference type="ARBA" id="ARBA00006460"/>
    </source>
</evidence>
<feature type="binding site" evidence="13">
    <location>
        <position position="161"/>
    </location>
    <ligand>
        <name>Zn(2+)</name>
        <dbReference type="ChEBI" id="CHEBI:29105"/>
        <label>2</label>
    </ligand>
</feature>
<dbReference type="InterPro" id="IPR006592">
    <property type="entry name" value="RNA_pol_N"/>
</dbReference>
<keyword evidence="6 13" id="KW-0479">Metal-binding</keyword>
<feature type="binding site" evidence="13">
    <location>
        <position position="470"/>
    </location>
    <ligand>
        <name>Mg(2+)</name>
        <dbReference type="ChEBI" id="CHEBI:18420"/>
    </ligand>
</feature>
<feature type="binding site" evidence="13">
    <location>
        <position position="70"/>
    </location>
    <ligand>
        <name>Zn(2+)</name>
        <dbReference type="ChEBI" id="CHEBI:29105"/>
        <label>1</label>
    </ligand>
</feature>
<dbReference type="EMBL" id="FMXB01000010">
    <property type="protein sequence ID" value="SDA57075.1"/>
    <property type="molecule type" value="Genomic_DNA"/>
</dbReference>
<dbReference type="Pfam" id="PF00623">
    <property type="entry name" value="RNA_pol_Rpb1_2"/>
    <property type="match status" value="1"/>
</dbReference>
<evidence type="ECO:0000256" key="7">
    <source>
        <dbReference type="ARBA" id="ARBA00022833"/>
    </source>
</evidence>